<dbReference type="InterPro" id="IPR025734">
    <property type="entry name" value="EspG"/>
</dbReference>
<dbReference type="HOGENOM" id="CLU_088487_1_1_11"/>
<name>I0V3R3_9PSEU</name>
<evidence type="ECO:0000256" key="2">
    <source>
        <dbReference type="ARBA" id="ARBA00006411"/>
    </source>
</evidence>
<reference evidence="6 7" key="1">
    <citation type="submission" date="2012-01" db="EMBL/GenBank/DDBJ databases">
        <title>Improved High-Quality Draft sequence of Saccharomonospora xinjiangensis XJ-54.</title>
        <authorList>
            <consortium name="US DOE Joint Genome Institute"/>
            <person name="Lucas S."/>
            <person name="Han J."/>
            <person name="Lapidus A."/>
            <person name="Cheng J.-F."/>
            <person name="Goodwin L."/>
            <person name="Pitluck S."/>
            <person name="Peters L."/>
            <person name="Mikhailova N."/>
            <person name="Teshima H."/>
            <person name="Detter J.C."/>
            <person name="Han C."/>
            <person name="Tapia R."/>
            <person name="Land M."/>
            <person name="Hauser L."/>
            <person name="Kyrpides N."/>
            <person name="Ivanova N."/>
            <person name="Pagani I."/>
            <person name="Brambilla E.-M."/>
            <person name="Klenk H.-P."/>
            <person name="Woyke T."/>
        </authorList>
    </citation>
    <scope>NUCLEOTIDE SEQUENCE [LARGE SCALE GENOMIC DNA]</scope>
    <source>
        <strain evidence="6 7">XJ-54</strain>
    </source>
</reference>
<keyword evidence="3" id="KW-0963">Cytoplasm</keyword>
<dbReference type="Proteomes" id="UP000004691">
    <property type="component" value="Unassembled WGS sequence"/>
</dbReference>
<gene>
    <name evidence="6" type="ORF">SacxiDRAFT_2544</name>
</gene>
<proteinExistence type="inferred from homology"/>
<dbReference type="OrthoDB" id="3612957at2"/>
<evidence type="ECO:0000256" key="4">
    <source>
        <dbReference type="ARBA" id="ARBA00023186"/>
    </source>
</evidence>
<keyword evidence="4" id="KW-0143">Chaperone</keyword>
<evidence type="ECO:0000256" key="5">
    <source>
        <dbReference type="SAM" id="MobiDB-lite"/>
    </source>
</evidence>
<evidence type="ECO:0008006" key="8">
    <source>
        <dbReference type="Google" id="ProtNLM"/>
    </source>
</evidence>
<dbReference type="EMBL" id="JH636049">
    <property type="protein sequence ID" value="EID54766.1"/>
    <property type="molecule type" value="Genomic_DNA"/>
</dbReference>
<comment type="subcellular location">
    <subcellularLocation>
        <location evidence="1">Cytoplasm</location>
    </subcellularLocation>
</comment>
<keyword evidence="7" id="KW-1185">Reference proteome</keyword>
<protein>
    <recommendedName>
        <fullName evidence="8">ESX secretion-associated protein EspG</fullName>
    </recommendedName>
</protein>
<dbReference type="STRING" id="882086.SacxiDRAFT_2544"/>
<accession>I0V3R3</accession>
<dbReference type="eggNOG" id="ENOG5031NWY">
    <property type="taxonomic scope" value="Bacteria"/>
</dbReference>
<feature type="region of interest" description="Disordered" evidence="5">
    <location>
        <begin position="147"/>
        <end position="170"/>
    </location>
</feature>
<organism evidence="6 7">
    <name type="scientific">Saccharomonospora xinjiangensis XJ-54</name>
    <dbReference type="NCBI Taxonomy" id="882086"/>
    <lineage>
        <taxon>Bacteria</taxon>
        <taxon>Bacillati</taxon>
        <taxon>Actinomycetota</taxon>
        <taxon>Actinomycetes</taxon>
        <taxon>Pseudonocardiales</taxon>
        <taxon>Pseudonocardiaceae</taxon>
        <taxon>Saccharomonospora</taxon>
    </lineage>
</organism>
<dbReference type="AlphaFoldDB" id="I0V3R3"/>
<sequence length="247" mass="26501">MIAETVDVPRAALQHAWGLEGFGEPHPILGQHGLHLSDDGNAELTRRCLSLLADVGLATAHALTPAFRDTMRTLAMPAREFYCWSSFADSRRDSATLVATRDVTAVGAVVRGETVTLWPIDSQQVIAGFLATLPDVKAAPVHALTVSRSDLDGGPSEDDGGSRSRAQRRREAGELKRHLAAVREGAHQLYVAVTVGGVRSRSSPLSLIDVAGLGRVLLFRDAGDRINFRPGRREVVAEALIGTMRGL</sequence>
<evidence type="ECO:0000313" key="6">
    <source>
        <dbReference type="EMBL" id="EID54766.1"/>
    </source>
</evidence>
<comment type="similarity">
    <text evidence="2">Belongs to the EspG family.</text>
</comment>
<dbReference type="Pfam" id="PF14011">
    <property type="entry name" value="ESX-1_EspG"/>
    <property type="match status" value="1"/>
</dbReference>
<evidence type="ECO:0000313" key="7">
    <source>
        <dbReference type="Proteomes" id="UP000004691"/>
    </source>
</evidence>
<evidence type="ECO:0000256" key="1">
    <source>
        <dbReference type="ARBA" id="ARBA00004496"/>
    </source>
</evidence>
<dbReference type="RefSeq" id="WP_006238913.1">
    <property type="nucleotide sequence ID" value="NZ_JH636049.1"/>
</dbReference>
<evidence type="ECO:0000256" key="3">
    <source>
        <dbReference type="ARBA" id="ARBA00022490"/>
    </source>
</evidence>